<protein>
    <submittedName>
        <fullName evidence="1">Uncharacterized protein</fullName>
    </submittedName>
</protein>
<evidence type="ECO:0000313" key="2">
    <source>
        <dbReference type="Proteomes" id="UP001189429"/>
    </source>
</evidence>
<feature type="non-terminal residue" evidence="1">
    <location>
        <position position="1"/>
    </location>
</feature>
<feature type="non-terminal residue" evidence="1">
    <location>
        <position position="149"/>
    </location>
</feature>
<accession>A0ABN9WBI4</accession>
<name>A0ABN9WBI4_9DINO</name>
<comment type="caution">
    <text evidence="1">The sequence shown here is derived from an EMBL/GenBank/DDBJ whole genome shotgun (WGS) entry which is preliminary data.</text>
</comment>
<organism evidence="1 2">
    <name type="scientific">Prorocentrum cordatum</name>
    <dbReference type="NCBI Taxonomy" id="2364126"/>
    <lineage>
        <taxon>Eukaryota</taxon>
        <taxon>Sar</taxon>
        <taxon>Alveolata</taxon>
        <taxon>Dinophyceae</taxon>
        <taxon>Prorocentrales</taxon>
        <taxon>Prorocentraceae</taxon>
        <taxon>Prorocentrum</taxon>
    </lineage>
</organism>
<gene>
    <name evidence="1" type="ORF">PCOR1329_LOCUS64991</name>
</gene>
<keyword evidence="2" id="KW-1185">Reference proteome</keyword>
<reference evidence="1" key="1">
    <citation type="submission" date="2023-10" db="EMBL/GenBank/DDBJ databases">
        <authorList>
            <person name="Chen Y."/>
            <person name="Shah S."/>
            <person name="Dougan E. K."/>
            <person name="Thang M."/>
            <person name="Chan C."/>
        </authorList>
    </citation>
    <scope>NUCLEOTIDE SEQUENCE [LARGE SCALE GENOMIC DNA]</scope>
</reference>
<proteinExistence type="predicted"/>
<sequence>AFFPVRLSDLFLGTGGRFRPFVERFGNGEDVDKDESSDAEALLKHVASFLFLDVVERSIEGRHSVVHRFSVFRPSKLCMLSNRLRVPEIEMLLPLEPPMFAELIECMRLARRPRHLARELGIMGHPSLQELDGRRGFRRGMKRYIWMQQ</sequence>
<dbReference type="Proteomes" id="UP001189429">
    <property type="component" value="Unassembled WGS sequence"/>
</dbReference>
<dbReference type="EMBL" id="CAUYUJ010018300">
    <property type="protein sequence ID" value="CAK0882505.1"/>
    <property type="molecule type" value="Genomic_DNA"/>
</dbReference>
<evidence type="ECO:0000313" key="1">
    <source>
        <dbReference type="EMBL" id="CAK0882505.1"/>
    </source>
</evidence>